<protein>
    <submittedName>
        <fullName evidence="1">Uncharacterized protein</fullName>
    </submittedName>
</protein>
<proteinExistence type="predicted"/>
<keyword evidence="2" id="KW-1185">Reference proteome</keyword>
<dbReference type="AlphaFoldDB" id="A0A849C563"/>
<evidence type="ECO:0000313" key="2">
    <source>
        <dbReference type="Proteomes" id="UP000586827"/>
    </source>
</evidence>
<dbReference type="RefSeq" id="WP_157552240.1">
    <property type="nucleotide sequence ID" value="NZ_JABELX010000005.1"/>
</dbReference>
<evidence type="ECO:0000313" key="1">
    <source>
        <dbReference type="EMBL" id="NNH71560.1"/>
    </source>
</evidence>
<reference evidence="1 2" key="1">
    <citation type="submission" date="2020-05" db="EMBL/GenBank/DDBJ databases">
        <title>MicrobeNet Type strains.</title>
        <authorList>
            <person name="Nicholson A.C."/>
        </authorList>
    </citation>
    <scope>NUCLEOTIDE SEQUENCE [LARGE SCALE GENOMIC DNA]</scope>
    <source>
        <strain evidence="1 2">JCM 3224</strain>
    </source>
</reference>
<organism evidence="1 2">
    <name type="scientific">Nocardia uniformis</name>
    <dbReference type="NCBI Taxonomy" id="53432"/>
    <lineage>
        <taxon>Bacteria</taxon>
        <taxon>Bacillati</taxon>
        <taxon>Actinomycetota</taxon>
        <taxon>Actinomycetes</taxon>
        <taxon>Mycobacteriales</taxon>
        <taxon>Nocardiaceae</taxon>
        <taxon>Nocardia</taxon>
    </lineage>
</organism>
<comment type="caution">
    <text evidence="1">The sequence shown here is derived from an EMBL/GenBank/DDBJ whole genome shotgun (WGS) entry which is preliminary data.</text>
</comment>
<dbReference type="Proteomes" id="UP000586827">
    <property type="component" value="Unassembled WGS sequence"/>
</dbReference>
<accession>A0A849C563</accession>
<sequence>MTPDRPAGAGVWHQGSPWWDAKSVLVTRPIAPGRIATTPHLVIPAEHGRLNFLLSSYGVEAEQLAHDPRVVIQPGDWRGRPALNTRQQYGTVYIVRDARLAARVYEAMRIKYGARTALARMAHRFTHGSVPYGDLVAFVDVHPNPPRMLTR</sequence>
<gene>
    <name evidence="1" type="ORF">HLB23_17085</name>
</gene>
<dbReference type="SUPFAM" id="SSF50475">
    <property type="entry name" value="FMN-binding split barrel"/>
    <property type="match status" value="1"/>
</dbReference>
<name>A0A849C563_9NOCA</name>
<dbReference type="EMBL" id="JABELX010000005">
    <property type="protein sequence ID" value="NNH71560.1"/>
    <property type="molecule type" value="Genomic_DNA"/>
</dbReference>